<evidence type="ECO:0000313" key="1">
    <source>
        <dbReference type="EMBL" id="SDA97738.1"/>
    </source>
</evidence>
<dbReference type="Proteomes" id="UP000198588">
    <property type="component" value="Unassembled WGS sequence"/>
</dbReference>
<organism evidence="1 2">
    <name type="scientific">Mesorhizobium qingshengii</name>
    <dbReference type="NCBI Taxonomy" id="1165689"/>
    <lineage>
        <taxon>Bacteria</taxon>
        <taxon>Pseudomonadati</taxon>
        <taxon>Pseudomonadota</taxon>
        <taxon>Alphaproteobacteria</taxon>
        <taxon>Hyphomicrobiales</taxon>
        <taxon>Phyllobacteriaceae</taxon>
        <taxon>Mesorhizobium</taxon>
    </lineage>
</organism>
<proteinExistence type="predicted"/>
<protein>
    <submittedName>
        <fullName evidence="1">Uncharacterized protein</fullName>
    </submittedName>
</protein>
<gene>
    <name evidence="1" type="ORF">SAMN02927914_05961</name>
</gene>
<dbReference type="AlphaFoldDB" id="A0A1G5ZSD0"/>
<name>A0A1G5ZSD0_9HYPH</name>
<dbReference type="EMBL" id="FMXM01000027">
    <property type="protein sequence ID" value="SDA97738.1"/>
    <property type="molecule type" value="Genomic_DNA"/>
</dbReference>
<evidence type="ECO:0000313" key="2">
    <source>
        <dbReference type="Proteomes" id="UP000198588"/>
    </source>
</evidence>
<sequence length="194" mass="22003">MVRRLGDRGGLDAEKPAELDLVGIEILAVNDLEQHVVEGGIAAWALLNLAELVEWRWSVPTVKTHCSPDSYRGSARCELTNPRRSDRHRSRRWPVNDRGIWTPHFREKVWTKITPQTGSSFHEKSQSSWLGGQILESRDCRWTQVCLNGRRLGRQATYASSIPTIASQNRAVLRRKTWQAKRSSISIPSSPPAK</sequence>
<accession>A0A1G5ZSD0</accession>
<reference evidence="1 2" key="1">
    <citation type="submission" date="2016-10" db="EMBL/GenBank/DDBJ databases">
        <authorList>
            <person name="de Groot N.N."/>
        </authorList>
    </citation>
    <scope>NUCLEOTIDE SEQUENCE [LARGE SCALE GENOMIC DNA]</scope>
    <source>
        <strain evidence="1 2">CGMCC 1.12097</strain>
    </source>
</reference>